<dbReference type="Gene3D" id="3.40.50.720">
    <property type="entry name" value="NAD(P)-binding Rossmann-like Domain"/>
    <property type="match status" value="1"/>
</dbReference>
<reference evidence="12 13" key="1">
    <citation type="journal article" date="2020" name="Microbiol. Resour. Announc.">
        <title>Draft Genome Sequence of a Cladosporium Species Isolated from the Mesophotic Ascidian Didemnum maculosum.</title>
        <authorList>
            <person name="Gioti A."/>
            <person name="Siaperas R."/>
            <person name="Nikolaivits E."/>
            <person name="Le Goff G."/>
            <person name="Ouazzani J."/>
            <person name="Kotoulas G."/>
            <person name="Topakas E."/>
        </authorList>
    </citation>
    <scope>NUCLEOTIDE SEQUENCE [LARGE SCALE GENOMIC DNA]</scope>
    <source>
        <strain evidence="12 13">TM138-S3</strain>
    </source>
</reference>
<dbReference type="Pfam" id="PF00056">
    <property type="entry name" value="Ldh_1_N"/>
    <property type="match status" value="1"/>
</dbReference>
<organism evidence="12 13">
    <name type="scientific">Cladosporium halotolerans</name>
    <dbReference type="NCBI Taxonomy" id="1052096"/>
    <lineage>
        <taxon>Eukaryota</taxon>
        <taxon>Fungi</taxon>
        <taxon>Dikarya</taxon>
        <taxon>Ascomycota</taxon>
        <taxon>Pezizomycotina</taxon>
        <taxon>Dothideomycetes</taxon>
        <taxon>Dothideomycetidae</taxon>
        <taxon>Cladosporiales</taxon>
        <taxon>Cladosporiaceae</taxon>
        <taxon>Cladosporium</taxon>
    </lineage>
</organism>
<proteinExistence type="inferred from homology"/>
<dbReference type="InterPro" id="IPR015955">
    <property type="entry name" value="Lactate_DH/Glyco_Ohase_4_C"/>
</dbReference>
<feature type="binding site" evidence="8">
    <location>
        <begin position="122"/>
        <end position="124"/>
    </location>
    <ligand>
        <name>NAD(+)</name>
        <dbReference type="ChEBI" id="CHEBI:57540"/>
    </ligand>
</feature>
<evidence type="ECO:0000259" key="11">
    <source>
        <dbReference type="Pfam" id="PF02866"/>
    </source>
</evidence>
<dbReference type="EC" id="1.1.1.27" evidence="3"/>
<dbReference type="InterPro" id="IPR001557">
    <property type="entry name" value="L-lactate/malate_DH"/>
</dbReference>
<accession>A0AB34KHR0</accession>
<evidence type="ECO:0000256" key="7">
    <source>
        <dbReference type="PIRSR" id="PIRSR000102-1"/>
    </source>
</evidence>
<keyword evidence="5 8" id="KW-0520">NAD</keyword>
<evidence type="ECO:0000256" key="8">
    <source>
        <dbReference type="PIRSR" id="PIRSR000102-3"/>
    </source>
</evidence>
<evidence type="ECO:0000256" key="9">
    <source>
        <dbReference type="RuleBase" id="RU003369"/>
    </source>
</evidence>
<evidence type="ECO:0000259" key="10">
    <source>
        <dbReference type="Pfam" id="PF00056"/>
    </source>
</evidence>
<sequence length="311" mass="32865">MPTPTASRIAIIGAGSVGSTIAYTLLTNPIASEILLVDPKEEIRDAQVQDLSDATYHGNTSTQVRAGTHAEAGQCDVIVVTAGAKQKKGESRTDLIGRNQSILRSVITDMQPFKPEAILLLVANPVDVLAYFALQYSGLPANQVIGSGTFLDSARLRGALATKAGVAASSIDAFVLGEHGESQIVAWSSACIAGIPLHVFPATRSLDREAMATETKQKASALIESKGSTEFGIGSVTASICRSILFDQKVVRPVSIYVDELKVCLSKTVVLGRKGVEEIVELPLSDEESGALESSAKQLREVIEEAEKQSS</sequence>
<dbReference type="NCBIfam" id="TIGR01771">
    <property type="entry name" value="L-LDH-NAD"/>
    <property type="match status" value="1"/>
</dbReference>
<evidence type="ECO:0000256" key="5">
    <source>
        <dbReference type="ARBA" id="ARBA00023027"/>
    </source>
</evidence>
<gene>
    <name evidence="12" type="ORF">WHR41_07848</name>
</gene>
<evidence type="ECO:0000256" key="2">
    <source>
        <dbReference type="ARBA" id="ARBA00006054"/>
    </source>
</evidence>
<protein>
    <recommendedName>
        <fullName evidence="3">L-lactate dehydrogenase</fullName>
        <ecNumber evidence="3">1.1.1.27</ecNumber>
    </recommendedName>
</protein>
<dbReference type="CDD" id="cd00300">
    <property type="entry name" value="LDH_like"/>
    <property type="match status" value="1"/>
</dbReference>
<dbReference type="GeneID" id="96009290"/>
<evidence type="ECO:0000313" key="12">
    <source>
        <dbReference type="EMBL" id="KAL1583271.1"/>
    </source>
</evidence>
<dbReference type="InterPro" id="IPR036291">
    <property type="entry name" value="NAD(P)-bd_dom_sf"/>
</dbReference>
<dbReference type="Proteomes" id="UP000803884">
    <property type="component" value="Unassembled WGS sequence"/>
</dbReference>
<dbReference type="AlphaFoldDB" id="A0AB34KHR0"/>
<name>A0AB34KHR0_9PEZI</name>
<evidence type="ECO:0000313" key="13">
    <source>
        <dbReference type="Proteomes" id="UP000803884"/>
    </source>
</evidence>
<comment type="caution">
    <text evidence="12">The sequence shown here is derived from an EMBL/GenBank/DDBJ whole genome shotgun (WGS) entry which is preliminary data.</text>
</comment>
<dbReference type="GO" id="GO:0006089">
    <property type="term" value="P:lactate metabolic process"/>
    <property type="evidence" value="ECO:0007669"/>
    <property type="project" value="TreeGrafter"/>
</dbReference>
<dbReference type="InterPro" id="IPR001236">
    <property type="entry name" value="Lactate/malate_DH_N"/>
</dbReference>
<evidence type="ECO:0000256" key="3">
    <source>
        <dbReference type="ARBA" id="ARBA00012967"/>
    </source>
</evidence>
<feature type="active site" description="Proton acceptor" evidence="7">
    <location>
        <position position="179"/>
    </location>
</feature>
<comment type="pathway">
    <text evidence="1">Fermentation; pyruvate fermentation to lactate; (S)-lactate from pyruvate: step 1/1.</text>
</comment>
<dbReference type="InterPro" id="IPR011304">
    <property type="entry name" value="L-lactate_DH"/>
</dbReference>
<feature type="binding site" evidence="8">
    <location>
        <begin position="13"/>
        <end position="18"/>
    </location>
    <ligand>
        <name>NAD(+)</name>
        <dbReference type="ChEBI" id="CHEBI:57540"/>
    </ligand>
</feature>
<evidence type="ECO:0000256" key="4">
    <source>
        <dbReference type="ARBA" id="ARBA00023002"/>
    </source>
</evidence>
<dbReference type="EMBL" id="JAAQHG020000037">
    <property type="protein sequence ID" value="KAL1583271.1"/>
    <property type="molecule type" value="Genomic_DNA"/>
</dbReference>
<dbReference type="SUPFAM" id="SSF51735">
    <property type="entry name" value="NAD(P)-binding Rossmann-fold domains"/>
    <property type="match status" value="1"/>
</dbReference>
<dbReference type="GO" id="GO:0005737">
    <property type="term" value="C:cytoplasm"/>
    <property type="evidence" value="ECO:0007669"/>
    <property type="project" value="InterPro"/>
</dbReference>
<dbReference type="PRINTS" id="PR00086">
    <property type="entry name" value="LLDHDRGNASE"/>
</dbReference>
<dbReference type="PANTHER" id="PTHR43128">
    <property type="entry name" value="L-2-HYDROXYCARBOXYLATE DEHYDROGENASE (NAD(P)(+))"/>
    <property type="match status" value="1"/>
</dbReference>
<dbReference type="InterPro" id="IPR022383">
    <property type="entry name" value="Lactate/malate_DH_C"/>
</dbReference>
<dbReference type="Pfam" id="PF02866">
    <property type="entry name" value="Ldh_1_C"/>
    <property type="match status" value="1"/>
</dbReference>
<feature type="binding site" evidence="8">
    <location>
        <position position="38"/>
    </location>
    <ligand>
        <name>NAD(+)</name>
        <dbReference type="ChEBI" id="CHEBI:57540"/>
    </ligand>
</feature>
<keyword evidence="4 9" id="KW-0560">Oxidoreductase</keyword>
<dbReference type="SUPFAM" id="SSF56327">
    <property type="entry name" value="LDH C-terminal domain-like"/>
    <property type="match status" value="1"/>
</dbReference>
<evidence type="ECO:0000256" key="1">
    <source>
        <dbReference type="ARBA" id="ARBA00004843"/>
    </source>
</evidence>
<feature type="binding site" evidence="8">
    <location>
        <position position="99"/>
    </location>
    <ligand>
        <name>NAD(+)</name>
        <dbReference type="ChEBI" id="CHEBI:57540"/>
    </ligand>
</feature>
<dbReference type="GO" id="GO:0004459">
    <property type="term" value="F:L-lactate dehydrogenase (NAD+) activity"/>
    <property type="evidence" value="ECO:0007669"/>
    <property type="project" value="UniProtKB-EC"/>
</dbReference>
<dbReference type="RefSeq" id="XP_069226378.1">
    <property type="nucleotide sequence ID" value="XM_069376452.1"/>
</dbReference>
<feature type="domain" description="Lactate/malate dehydrogenase C-terminal" evidence="11">
    <location>
        <begin position="149"/>
        <end position="308"/>
    </location>
</feature>
<dbReference type="Gene3D" id="3.90.110.10">
    <property type="entry name" value="Lactate dehydrogenase/glycoside hydrolase, family 4, C-terminal"/>
    <property type="match status" value="1"/>
</dbReference>
<dbReference type="PANTHER" id="PTHR43128:SF16">
    <property type="entry name" value="L-LACTATE DEHYDROGENASE"/>
    <property type="match status" value="1"/>
</dbReference>
<comment type="catalytic activity">
    <reaction evidence="6">
        <text>(S)-lactate + NAD(+) = pyruvate + NADH + H(+)</text>
        <dbReference type="Rhea" id="RHEA:23444"/>
        <dbReference type="ChEBI" id="CHEBI:15361"/>
        <dbReference type="ChEBI" id="CHEBI:15378"/>
        <dbReference type="ChEBI" id="CHEBI:16651"/>
        <dbReference type="ChEBI" id="CHEBI:57540"/>
        <dbReference type="ChEBI" id="CHEBI:57945"/>
        <dbReference type="EC" id="1.1.1.27"/>
    </reaction>
</comment>
<feature type="domain" description="Lactate/malate dehydrogenase N-terminal" evidence="10">
    <location>
        <begin position="8"/>
        <end position="146"/>
    </location>
</feature>
<evidence type="ECO:0000256" key="6">
    <source>
        <dbReference type="ARBA" id="ARBA00049258"/>
    </source>
</evidence>
<dbReference type="PIRSF" id="PIRSF000102">
    <property type="entry name" value="Lac_mal_DH"/>
    <property type="match status" value="1"/>
</dbReference>
<comment type="similarity">
    <text evidence="2">Belongs to the LDH/MDH superfamily. LDH family.</text>
</comment>
<keyword evidence="13" id="KW-1185">Reference proteome</keyword>